<accession>A0AAW2GDK8</accession>
<dbReference type="Proteomes" id="UP001430953">
    <property type="component" value="Unassembled WGS sequence"/>
</dbReference>
<organism evidence="2 3">
    <name type="scientific">Cardiocondyla obscurior</name>
    <dbReference type="NCBI Taxonomy" id="286306"/>
    <lineage>
        <taxon>Eukaryota</taxon>
        <taxon>Metazoa</taxon>
        <taxon>Ecdysozoa</taxon>
        <taxon>Arthropoda</taxon>
        <taxon>Hexapoda</taxon>
        <taxon>Insecta</taxon>
        <taxon>Pterygota</taxon>
        <taxon>Neoptera</taxon>
        <taxon>Endopterygota</taxon>
        <taxon>Hymenoptera</taxon>
        <taxon>Apocrita</taxon>
        <taxon>Aculeata</taxon>
        <taxon>Formicoidea</taxon>
        <taxon>Formicidae</taxon>
        <taxon>Myrmicinae</taxon>
        <taxon>Cardiocondyla</taxon>
    </lineage>
</organism>
<name>A0AAW2GDK8_9HYME</name>
<evidence type="ECO:0000256" key="1">
    <source>
        <dbReference type="SAM" id="MobiDB-lite"/>
    </source>
</evidence>
<protein>
    <submittedName>
        <fullName evidence="2">Uncharacterized protein</fullName>
    </submittedName>
</protein>
<evidence type="ECO:0000313" key="3">
    <source>
        <dbReference type="Proteomes" id="UP001430953"/>
    </source>
</evidence>
<dbReference type="AlphaFoldDB" id="A0AAW2GDK8"/>
<reference evidence="2 3" key="1">
    <citation type="submission" date="2023-03" db="EMBL/GenBank/DDBJ databases">
        <title>High recombination rates correlate with genetic variation in Cardiocondyla obscurior ants.</title>
        <authorList>
            <person name="Errbii M."/>
        </authorList>
    </citation>
    <scope>NUCLEOTIDE SEQUENCE [LARGE SCALE GENOMIC DNA]</scope>
    <source>
        <strain evidence="2">Alpha-2009</strain>
        <tissue evidence="2">Whole body</tissue>
    </source>
</reference>
<feature type="region of interest" description="Disordered" evidence="1">
    <location>
        <begin position="1"/>
        <end position="81"/>
    </location>
</feature>
<comment type="caution">
    <text evidence="2">The sequence shown here is derived from an EMBL/GenBank/DDBJ whole genome shotgun (WGS) entry which is preliminary data.</text>
</comment>
<proteinExistence type="predicted"/>
<evidence type="ECO:0000313" key="2">
    <source>
        <dbReference type="EMBL" id="KAL0126294.1"/>
    </source>
</evidence>
<keyword evidence="3" id="KW-1185">Reference proteome</keyword>
<dbReference type="EMBL" id="JADYXP020000004">
    <property type="protein sequence ID" value="KAL0126294.1"/>
    <property type="molecule type" value="Genomic_DNA"/>
</dbReference>
<gene>
    <name evidence="2" type="ORF">PUN28_004998</name>
</gene>
<sequence length="113" mass="12095">MTRKQELRSAVRRLSPGKGKLQGFDRSAVRRSAGLNSWSCRARAEASPPPRNERGLRARGASAADVGGCARGPRASASTFPSHVFAHNPTRVFLESAPPVLIPSWQMNTGVTG</sequence>